<evidence type="ECO:0000313" key="11">
    <source>
        <dbReference type="Proteomes" id="UP001208570"/>
    </source>
</evidence>
<reference evidence="10" key="1">
    <citation type="journal article" date="2023" name="Mol. Biol. Evol.">
        <title>Third-Generation Sequencing Reveals the Adaptive Role of the Epigenome in Three Deep-Sea Polychaetes.</title>
        <authorList>
            <person name="Perez M."/>
            <person name="Aroh O."/>
            <person name="Sun Y."/>
            <person name="Lan Y."/>
            <person name="Juniper S.K."/>
            <person name="Young C.R."/>
            <person name="Angers B."/>
            <person name="Qian P.Y."/>
        </authorList>
    </citation>
    <scope>NUCLEOTIDE SEQUENCE</scope>
    <source>
        <strain evidence="10">P08H-3</strain>
    </source>
</reference>
<evidence type="ECO:0000256" key="7">
    <source>
        <dbReference type="SAM" id="MobiDB-lite"/>
    </source>
</evidence>
<comment type="subcellular location">
    <subcellularLocation>
        <location evidence="1">Membrane</location>
        <topology evidence="1">Multi-pass membrane protein</topology>
    </subcellularLocation>
</comment>
<keyword evidence="3 8" id="KW-0812">Transmembrane</keyword>
<dbReference type="Gene3D" id="1.10.472.80">
    <property type="entry name" value="Ypt/Rab-GAP domain of gyp1p, domain 3"/>
    <property type="match status" value="1"/>
</dbReference>
<keyword evidence="2" id="KW-0343">GTPase activation</keyword>
<feature type="compositionally biased region" description="Polar residues" evidence="7">
    <location>
        <begin position="9"/>
        <end position="20"/>
    </location>
</feature>
<feature type="region of interest" description="Disordered" evidence="7">
    <location>
        <begin position="1"/>
        <end position="63"/>
    </location>
</feature>
<feature type="domain" description="Rab-GAP TBC" evidence="9">
    <location>
        <begin position="90"/>
        <end position="276"/>
    </location>
</feature>
<dbReference type="EMBL" id="JAODUP010000418">
    <property type="protein sequence ID" value="KAK2150209.1"/>
    <property type="molecule type" value="Genomic_DNA"/>
</dbReference>
<dbReference type="GO" id="GO:0005096">
    <property type="term" value="F:GTPase activator activity"/>
    <property type="evidence" value="ECO:0007669"/>
    <property type="project" value="UniProtKB-KW"/>
</dbReference>
<dbReference type="Proteomes" id="UP001208570">
    <property type="component" value="Unassembled WGS sequence"/>
</dbReference>
<accession>A0AAD9JC97</accession>
<dbReference type="Pfam" id="PF00566">
    <property type="entry name" value="RabGAP-TBC"/>
    <property type="match status" value="1"/>
</dbReference>
<dbReference type="FunFam" id="1.10.8.1310:FF:000001">
    <property type="entry name" value="TBC1 domain family, member 20"/>
    <property type="match status" value="1"/>
</dbReference>
<proteinExistence type="predicted"/>
<dbReference type="SMART" id="SM00164">
    <property type="entry name" value="TBC"/>
    <property type="match status" value="1"/>
</dbReference>
<sequence length="415" mass="48421">MPRSIFEPHQQTNEGATFMTTREILPSEPQSPWLRRRPRRRDGARSTPHSSPARDDSSQRKKANNIRKAIHSDAVDVSWLRQLAISPDGLINNDIRKMAWPTLLEVDVDNIPAKPDEETLHSHRDYQQVVLDVNRSLKRFPPGMEEETRLAMQDQLVDVIMWVLVTHPELHYYQGYHDIVVTFLLVLGEHLTFGVMDKLSKQHLRDFMDQTMDKTNHMLNYLYPLIGRSSPQLRNFMEKAETGTVFALSWLITWFGHVLNDIKHIVRLYDFFIACHPLMPIYLAAAIVLHREKEILTCEPEMPMIHCLLSNIPDDLPFEYLIRRAGDLHIQFPPESLAQEAQEHYRQAAEEQKKFEVAKEARRAALKKHLYFGGKNMQHSRIMYRLTFWTITAVVSAAAFAMLKSNTNNWWLWGH</sequence>
<dbReference type="SUPFAM" id="SSF47923">
    <property type="entry name" value="Ypt/Rab-GAP domain of gyp1p"/>
    <property type="match status" value="2"/>
</dbReference>
<comment type="caution">
    <text evidence="10">The sequence shown here is derived from an EMBL/GenBank/DDBJ whole genome shotgun (WGS) entry which is preliminary data.</text>
</comment>
<dbReference type="InterPro" id="IPR035969">
    <property type="entry name" value="Rab-GAP_TBC_sf"/>
</dbReference>
<feature type="transmembrane region" description="Helical" evidence="8">
    <location>
        <begin position="271"/>
        <end position="289"/>
    </location>
</feature>
<keyword evidence="11" id="KW-1185">Reference proteome</keyword>
<name>A0AAD9JC97_9ANNE</name>
<protein>
    <recommendedName>
        <fullName evidence="6">TBC1 domain family member 20</fullName>
    </recommendedName>
</protein>
<dbReference type="GO" id="GO:0006888">
    <property type="term" value="P:endoplasmic reticulum to Golgi vesicle-mediated transport"/>
    <property type="evidence" value="ECO:0007669"/>
    <property type="project" value="TreeGrafter"/>
</dbReference>
<dbReference type="Gene3D" id="1.10.8.1310">
    <property type="match status" value="1"/>
</dbReference>
<evidence type="ECO:0000259" key="9">
    <source>
        <dbReference type="PROSITE" id="PS50086"/>
    </source>
</evidence>
<evidence type="ECO:0000256" key="6">
    <source>
        <dbReference type="ARBA" id="ARBA00067516"/>
    </source>
</evidence>
<dbReference type="InterPro" id="IPR045913">
    <property type="entry name" value="TBC20/Gyp8-like"/>
</dbReference>
<dbReference type="GO" id="GO:0016050">
    <property type="term" value="P:vesicle organization"/>
    <property type="evidence" value="ECO:0007669"/>
    <property type="project" value="UniProtKB-ARBA"/>
</dbReference>
<organism evidence="10 11">
    <name type="scientific">Paralvinella palmiformis</name>
    <dbReference type="NCBI Taxonomy" id="53620"/>
    <lineage>
        <taxon>Eukaryota</taxon>
        <taxon>Metazoa</taxon>
        <taxon>Spiralia</taxon>
        <taxon>Lophotrochozoa</taxon>
        <taxon>Annelida</taxon>
        <taxon>Polychaeta</taxon>
        <taxon>Sedentaria</taxon>
        <taxon>Canalipalpata</taxon>
        <taxon>Terebellida</taxon>
        <taxon>Terebelliformia</taxon>
        <taxon>Alvinellidae</taxon>
        <taxon>Paralvinella</taxon>
    </lineage>
</organism>
<evidence type="ECO:0000313" key="10">
    <source>
        <dbReference type="EMBL" id="KAK2150209.1"/>
    </source>
</evidence>
<dbReference type="PANTHER" id="PTHR20913">
    <property type="entry name" value="TBC1 DOMAIN FAMILY MEMBER 20/GTPASE"/>
    <property type="match status" value="1"/>
</dbReference>
<gene>
    <name evidence="10" type="ORF">LSH36_418g01011</name>
</gene>
<evidence type="ECO:0000256" key="5">
    <source>
        <dbReference type="ARBA" id="ARBA00023136"/>
    </source>
</evidence>
<keyword evidence="5 8" id="KW-0472">Membrane</keyword>
<dbReference type="InterPro" id="IPR000195">
    <property type="entry name" value="Rab-GAP-TBC_dom"/>
</dbReference>
<evidence type="ECO:0000256" key="4">
    <source>
        <dbReference type="ARBA" id="ARBA00022989"/>
    </source>
</evidence>
<dbReference type="AlphaFoldDB" id="A0AAD9JC97"/>
<dbReference type="GO" id="GO:0007030">
    <property type="term" value="P:Golgi organization"/>
    <property type="evidence" value="ECO:0007669"/>
    <property type="project" value="UniProtKB-ARBA"/>
</dbReference>
<feature type="transmembrane region" description="Helical" evidence="8">
    <location>
        <begin position="382"/>
        <end position="403"/>
    </location>
</feature>
<dbReference type="GO" id="GO:0005789">
    <property type="term" value="C:endoplasmic reticulum membrane"/>
    <property type="evidence" value="ECO:0007669"/>
    <property type="project" value="TreeGrafter"/>
</dbReference>
<evidence type="ECO:0000256" key="2">
    <source>
        <dbReference type="ARBA" id="ARBA00022468"/>
    </source>
</evidence>
<dbReference type="PROSITE" id="PS50086">
    <property type="entry name" value="TBC_RABGAP"/>
    <property type="match status" value="1"/>
</dbReference>
<evidence type="ECO:0000256" key="3">
    <source>
        <dbReference type="ARBA" id="ARBA00022692"/>
    </source>
</evidence>
<dbReference type="PANTHER" id="PTHR20913:SF7">
    <property type="entry name" value="RE60063P"/>
    <property type="match status" value="1"/>
</dbReference>
<evidence type="ECO:0000256" key="8">
    <source>
        <dbReference type="SAM" id="Phobius"/>
    </source>
</evidence>
<evidence type="ECO:0000256" key="1">
    <source>
        <dbReference type="ARBA" id="ARBA00004141"/>
    </source>
</evidence>
<dbReference type="FunFam" id="1.10.472.80:FF:000024">
    <property type="entry name" value="TBC1 domain family member 20"/>
    <property type="match status" value="1"/>
</dbReference>
<keyword evidence="4 8" id="KW-1133">Transmembrane helix</keyword>